<evidence type="ECO:0000256" key="3">
    <source>
        <dbReference type="ARBA" id="ARBA00022989"/>
    </source>
</evidence>
<evidence type="ECO:0000256" key="1">
    <source>
        <dbReference type="ARBA" id="ARBA00004141"/>
    </source>
</evidence>
<comment type="similarity">
    <text evidence="5">Belongs to the BI1 family.</text>
</comment>
<evidence type="ECO:0000256" key="2">
    <source>
        <dbReference type="ARBA" id="ARBA00022692"/>
    </source>
</evidence>
<sequence>MCTGKVILEAAILTMVVVLSLTAYTFWAVKKGKDFSFLGPFLFASLVMLLVFGFIQILFPLGKLSHMIYGALAALIFSGYIVYDTGNIIKRYTYDEYVWAAVSLYLDIINLFLALLTLFRAGDS</sequence>
<dbReference type="PANTHER" id="PTHR23291:SF119">
    <property type="entry name" value="BI1-LIKE PROTEIN"/>
    <property type="match status" value="1"/>
</dbReference>
<dbReference type="EMBL" id="LT934116">
    <property type="protein sequence ID" value="VAH84995.1"/>
    <property type="molecule type" value="Genomic_DNA"/>
</dbReference>
<dbReference type="Proteomes" id="UP000324705">
    <property type="component" value="Chromosome 3B"/>
</dbReference>
<keyword evidence="7" id="KW-1185">Reference proteome</keyword>
<protein>
    <submittedName>
        <fullName evidence="6">Uncharacterized protein</fullName>
    </submittedName>
</protein>
<organism evidence="6 7">
    <name type="scientific">Triticum turgidum subsp. durum</name>
    <name type="common">Durum wheat</name>
    <name type="synonym">Triticum durum</name>
    <dbReference type="NCBI Taxonomy" id="4567"/>
    <lineage>
        <taxon>Eukaryota</taxon>
        <taxon>Viridiplantae</taxon>
        <taxon>Streptophyta</taxon>
        <taxon>Embryophyta</taxon>
        <taxon>Tracheophyta</taxon>
        <taxon>Spermatophyta</taxon>
        <taxon>Magnoliopsida</taxon>
        <taxon>Liliopsida</taxon>
        <taxon>Poales</taxon>
        <taxon>Poaceae</taxon>
        <taxon>BOP clade</taxon>
        <taxon>Pooideae</taxon>
        <taxon>Triticodae</taxon>
        <taxon>Triticeae</taxon>
        <taxon>Triticinae</taxon>
        <taxon>Triticum</taxon>
    </lineage>
</organism>
<feature type="transmembrane region" description="Helical" evidence="5">
    <location>
        <begin position="97"/>
        <end position="119"/>
    </location>
</feature>
<dbReference type="PANTHER" id="PTHR23291">
    <property type="entry name" value="BAX INHIBITOR-RELATED"/>
    <property type="match status" value="1"/>
</dbReference>
<feature type="transmembrane region" description="Helical" evidence="5">
    <location>
        <begin position="67"/>
        <end position="85"/>
    </location>
</feature>
<gene>
    <name evidence="6" type="ORF">TRITD_3Bv1G258700</name>
</gene>
<feature type="transmembrane region" description="Helical" evidence="5">
    <location>
        <begin position="41"/>
        <end position="61"/>
    </location>
</feature>
<evidence type="ECO:0000313" key="7">
    <source>
        <dbReference type="Proteomes" id="UP000324705"/>
    </source>
</evidence>
<keyword evidence="4 5" id="KW-0472">Membrane</keyword>
<name>A0A9R1QWV0_TRITD</name>
<dbReference type="Gramene" id="TRITD3Bv1G258700.2">
    <property type="protein sequence ID" value="TRITD3Bv1G258700.2"/>
    <property type="gene ID" value="TRITD3Bv1G258700"/>
</dbReference>
<keyword evidence="3 5" id="KW-1133">Transmembrane helix</keyword>
<dbReference type="GO" id="GO:0016020">
    <property type="term" value="C:membrane"/>
    <property type="evidence" value="ECO:0007669"/>
    <property type="project" value="UniProtKB-SubCell"/>
</dbReference>
<evidence type="ECO:0000256" key="5">
    <source>
        <dbReference type="RuleBase" id="RU004379"/>
    </source>
</evidence>
<reference evidence="6 7" key="1">
    <citation type="submission" date="2017-09" db="EMBL/GenBank/DDBJ databases">
        <authorList>
            <consortium name="International Durum Wheat Genome Sequencing Consortium (IDWGSC)"/>
            <person name="Milanesi L."/>
        </authorList>
    </citation>
    <scope>NUCLEOTIDE SEQUENCE [LARGE SCALE GENOMIC DNA]</scope>
    <source>
        <strain evidence="7">cv. Svevo</strain>
    </source>
</reference>
<feature type="transmembrane region" description="Helical" evidence="5">
    <location>
        <begin position="6"/>
        <end position="29"/>
    </location>
</feature>
<dbReference type="Pfam" id="PF01027">
    <property type="entry name" value="Bax1-I"/>
    <property type="match status" value="1"/>
</dbReference>
<accession>A0A9R1QWV0</accession>
<evidence type="ECO:0000313" key="6">
    <source>
        <dbReference type="EMBL" id="VAH84995.1"/>
    </source>
</evidence>
<comment type="subcellular location">
    <subcellularLocation>
        <location evidence="1">Membrane</location>
        <topology evidence="1">Multi-pass membrane protein</topology>
    </subcellularLocation>
</comment>
<proteinExistence type="inferred from homology"/>
<keyword evidence="2 5" id="KW-0812">Transmembrane</keyword>
<dbReference type="AlphaFoldDB" id="A0A9R1QWV0"/>
<dbReference type="InterPro" id="IPR006214">
    <property type="entry name" value="Bax_inhibitor_1-related"/>
</dbReference>
<comment type="caution">
    <text evidence="5">Lacks conserved residue(s) required for the propagation of feature annotation.</text>
</comment>
<evidence type="ECO:0000256" key="4">
    <source>
        <dbReference type="ARBA" id="ARBA00023136"/>
    </source>
</evidence>